<feature type="compositionally biased region" description="Basic residues" evidence="1">
    <location>
        <begin position="115"/>
        <end position="124"/>
    </location>
</feature>
<protein>
    <submittedName>
        <fullName evidence="2">Uncharacterized protein</fullName>
    </submittedName>
</protein>
<dbReference type="EMBL" id="BK014919">
    <property type="protein sequence ID" value="DAD82469.1"/>
    <property type="molecule type" value="Genomic_DNA"/>
</dbReference>
<name>A0A8S5MJG0_9CAUD</name>
<proteinExistence type="predicted"/>
<accession>A0A8S5MJG0</accession>
<organism evidence="2">
    <name type="scientific">Siphoviridae sp. ctHMI2</name>
    <dbReference type="NCBI Taxonomy" id="2826231"/>
    <lineage>
        <taxon>Viruses</taxon>
        <taxon>Duplodnaviria</taxon>
        <taxon>Heunggongvirae</taxon>
        <taxon>Uroviricota</taxon>
        <taxon>Caudoviricetes</taxon>
    </lineage>
</organism>
<evidence type="ECO:0000256" key="1">
    <source>
        <dbReference type="SAM" id="MobiDB-lite"/>
    </source>
</evidence>
<reference evidence="2" key="1">
    <citation type="journal article" date="2021" name="Proc. Natl. Acad. Sci. U.S.A.">
        <title>A Catalog of Tens of Thousands of Viruses from Human Metagenomes Reveals Hidden Associations with Chronic Diseases.</title>
        <authorList>
            <person name="Tisza M.J."/>
            <person name="Buck C.B."/>
        </authorList>
    </citation>
    <scope>NUCLEOTIDE SEQUENCE</scope>
    <source>
        <strain evidence="2">CtHMI2</strain>
    </source>
</reference>
<sequence>MEASKRQRGRRPKMCKRTKDQREFDLAFCSNLFLRGYTYREISERLNEENARRGVGYTITKQMVYWDMQQLLIEWKRERMENIDDYVTQELRKLDKMEVELWEAWERSKTGKLREKSRRNAKPRKVLEDGDNPEYYGYEEATTETSAGNPRFLDLLLNVQQRRAKMLGFDAPIKVDIPGLSENMNSDAPKYDVAAIPEDLLFAVADKLQSAEYKRALAEKGVTDGDT</sequence>
<evidence type="ECO:0000313" key="2">
    <source>
        <dbReference type="EMBL" id="DAD82469.1"/>
    </source>
</evidence>
<feature type="region of interest" description="Disordered" evidence="1">
    <location>
        <begin position="113"/>
        <end position="135"/>
    </location>
</feature>